<comment type="caution">
    <text evidence="1">The sequence shown here is derived from an EMBL/GenBank/DDBJ whole genome shotgun (WGS) entry which is preliminary data.</text>
</comment>
<reference evidence="1 2" key="1">
    <citation type="submission" date="2021-03" db="EMBL/GenBank/DDBJ databases">
        <title>Genomic Encyclopedia of Type Strains, Phase IV (KMG-IV): sequencing the most valuable type-strain genomes for metagenomic binning, comparative biology and taxonomic classification.</title>
        <authorList>
            <person name="Goeker M."/>
        </authorList>
    </citation>
    <scope>NUCLEOTIDE SEQUENCE [LARGE SCALE GENOMIC DNA]</scope>
    <source>
        <strain evidence="1 2">DSM 26427</strain>
    </source>
</reference>
<keyword evidence="2" id="KW-1185">Reference proteome</keyword>
<evidence type="ECO:0000313" key="2">
    <source>
        <dbReference type="Proteomes" id="UP000823786"/>
    </source>
</evidence>
<organism evidence="1 2">
    <name type="scientific">Rhizobium herbae</name>
    <dbReference type="NCBI Taxonomy" id="508661"/>
    <lineage>
        <taxon>Bacteria</taxon>
        <taxon>Pseudomonadati</taxon>
        <taxon>Pseudomonadota</taxon>
        <taxon>Alphaproteobacteria</taxon>
        <taxon>Hyphomicrobiales</taxon>
        <taxon>Rhizobiaceae</taxon>
        <taxon>Rhizobium/Agrobacterium group</taxon>
        <taxon>Rhizobium</taxon>
    </lineage>
</organism>
<name>A0ABS4EMR5_9HYPH</name>
<dbReference type="InterPro" id="IPR011200">
    <property type="entry name" value="UCP012608"/>
</dbReference>
<accession>A0ABS4EMR5</accession>
<proteinExistence type="predicted"/>
<sequence length="358" mass="39355">MPDEPVTDEAVRLAFVRQASACRELGSPFTARLCTLAAERLTASHSVGKTILSWRGDPSPGGDSVPLRLAGALHALVLPRTDRVLAAVYPPASASDKELWAAVDNACRTHSAFILERLKSAPQTNEVRRSAALLPGFLTISSLFHKPLVLSEVGASAGLNLQWDHYDYRLGDRSWALQPSPVLIAPEWRGLPPPDVPLHVESRAGCDLNPLNPASSDDVLRLLSYIWADQQDRLDRTRFALSIATANRQTVEKADAVDWLQRRLQPVHEGRAHVIYHTIAWQYLPAPSKAEGEALITAAGERATASAPLARLQMEADDQKHNGAALTLQIWPSGEKHPIGRADFHGRWVEWSGWPRVH</sequence>
<dbReference type="RefSeq" id="WP_209852936.1">
    <property type="nucleotide sequence ID" value="NZ_JAGGJV010000004.1"/>
</dbReference>
<evidence type="ECO:0008006" key="3">
    <source>
        <dbReference type="Google" id="ProtNLM"/>
    </source>
</evidence>
<dbReference type="Pfam" id="PF10094">
    <property type="entry name" value="DUF2332"/>
    <property type="match status" value="1"/>
</dbReference>
<evidence type="ECO:0000313" key="1">
    <source>
        <dbReference type="EMBL" id="MBP1859131.1"/>
    </source>
</evidence>
<dbReference type="EMBL" id="JAGGJV010000004">
    <property type="protein sequence ID" value="MBP1859131.1"/>
    <property type="molecule type" value="Genomic_DNA"/>
</dbReference>
<dbReference type="PIRSF" id="PIRSF012608">
    <property type="entry name" value="UCP012608"/>
    <property type="match status" value="1"/>
</dbReference>
<gene>
    <name evidence="1" type="ORF">J2Z75_002643</name>
</gene>
<dbReference type="Proteomes" id="UP000823786">
    <property type="component" value="Unassembled WGS sequence"/>
</dbReference>
<protein>
    <recommendedName>
        <fullName evidence="3">DUF2332 domain-containing protein</fullName>
    </recommendedName>
</protein>